<evidence type="ECO:0000313" key="2">
    <source>
        <dbReference type="EMBL" id="SFB29950.1"/>
    </source>
</evidence>
<dbReference type="PROSITE" id="PS51677">
    <property type="entry name" value="NODB"/>
    <property type="match status" value="1"/>
</dbReference>
<dbReference type="OrthoDB" id="258610at2"/>
<dbReference type="PANTHER" id="PTHR10587:SF125">
    <property type="entry name" value="POLYSACCHARIDE DEACETYLASE YHEN-RELATED"/>
    <property type="match status" value="1"/>
</dbReference>
<dbReference type="SUPFAM" id="SSF88713">
    <property type="entry name" value="Glycoside hydrolase/deacetylase"/>
    <property type="match status" value="1"/>
</dbReference>
<dbReference type="GO" id="GO:0016810">
    <property type="term" value="F:hydrolase activity, acting on carbon-nitrogen (but not peptide) bonds"/>
    <property type="evidence" value="ECO:0007669"/>
    <property type="project" value="InterPro"/>
</dbReference>
<dbReference type="InterPro" id="IPR011330">
    <property type="entry name" value="Glyco_hydro/deAcase_b/a-brl"/>
</dbReference>
<sequence length="283" mass="32322">MKKIFVVIVIGLFLGSSILLTSCEKDKINSKENNNTGESIAKVKDESPKRNYEENQGTDVAIVRNIINKSQKKDGKKIAFLTFDDGPSTNITPKVLDLLKEKNIKATFFVCGKNLKDNEETQQILGREADEGHSIGNHSFSHDYYKLYPEENVNIEEFEKEIADTDNLIKESVGKKFKTRLVRMPNGEMTRRHSNDKNIDKLITDLKNLNKYSVDWNSLTGDAEGNQNKTVDELLNYLKETIKNKEKLVILMHDSPQRENSLNALPKVIGYLKDQGYEFQSMK</sequence>
<dbReference type="STRING" id="84698.SAMN04488528_102642"/>
<dbReference type="Proteomes" id="UP000198619">
    <property type="component" value="Unassembled WGS sequence"/>
</dbReference>
<dbReference type="RefSeq" id="WP_090042350.1">
    <property type="nucleotide sequence ID" value="NZ_FOKI01000026.1"/>
</dbReference>
<dbReference type="InterPro" id="IPR002509">
    <property type="entry name" value="NODB_dom"/>
</dbReference>
<accession>A0A1I1A014</accession>
<dbReference type="Gene3D" id="3.20.20.370">
    <property type="entry name" value="Glycoside hydrolase/deacetylase"/>
    <property type="match status" value="1"/>
</dbReference>
<dbReference type="Pfam" id="PF01522">
    <property type="entry name" value="Polysacc_deac_1"/>
    <property type="match status" value="1"/>
</dbReference>
<keyword evidence="3" id="KW-1185">Reference proteome</keyword>
<feature type="domain" description="NodB homology" evidence="1">
    <location>
        <begin position="77"/>
        <end position="280"/>
    </location>
</feature>
<name>A0A1I1A014_9CLOT</name>
<reference evidence="2 3" key="1">
    <citation type="submission" date="2016-10" db="EMBL/GenBank/DDBJ databases">
        <authorList>
            <person name="de Groot N.N."/>
        </authorList>
    </citation>
    <scope>NUCLEOTIDE SEQUENCE [LARGE SCALE GENOMIC DNA]</scope>
    <source>
        <strain evidence="2 3">DSM 12271</strain>
    </source>
</reference>
<dbReference type="EMBL" id="FOKI01000026">
    <property type="protein sequence ID" value="SFB29950.1"/>
    <property type="molecule type" value="Genomic_DNA"/>
</dbReference>
<dbReference type="AlphaFoldDB" id="A0A1I1A014"/>
<dbReference type="PANTHER" id="PTHR10587">
    <property type="entry name" value="GLYCOSYL TRANSFERASE-RELATED"/>
    <property type="match status" value="1"/>
</dbReference>
<protein>
    <submittedName>
        <fullName evidence="2">Peptidoglycan/xylan/chitin deacetylase, PgdA/CDA1 family</fullName>
    </submittedName>
</protein>
<proteinExistence type="predicted"/>
<dbReference type="CDD" id="cd10944">
    <property type="entry name" value="CE4_SmPgdA_like"/>
    <property type="match status" value="1"/>
</dbReference>
<dbReference type="GO" id="GO:0005975">
    <property type="term" value="P:carbohydrate metabolic process"/>
    <property type="evidence" value="ECO:0007669"/>
    <property type="project" value="InterPro"/>
</dbReference>
<evidence type="ECO:0000259" key="1">
    <source>
        <dbReference type="PROSITE" id="PS51677"/>
    </source>
</evidence>
<evidence type="ECO:0000313" key="3">
    <source>
        <dbReference type="Proteomes" id="UP000198619"/>
    </source>
</evidence>
<organism evidence="2 3">
    <name type="scientific">Clostridium frigidicarnis</name>
    <dbReference type="NCBI Taxonomy" id="84698"/>
    <lineage>
        <taxon>Bacteria</taxon>
        <taxon>Bacillati</taxon>
        <taxon>Bacillota</taxon>
        <taxon>Clostridia</taxon>
        <taxon>Eubacteriales</taxon>
        <taxon>Clostridiaceae</taxon>
        <taxon>Clostridium</taxon>
    </lineage>
</organism>
<dbReference type="PROSITE" id="PS51257">
    <property type="entry name" value="PROKAR_LIPOPROTEIN"/>
    <property type="match status" value="1"/>
</dbReference>
<dbReference type="InterPro" id="IPR050248">
    <property type="entry name" value="Polysacc_deacetylase_ArnD"/>
</dbReference>
<gene>
    <name evidence="2" type="ORF">SAMN04488528_102642</name>
</gene>